<comment type="subcellular location">
    <subcellularLocation>
        <location evidence="1">Cell membrane</location>
        <topology evidence="1">Multi-pass membrane protein</topology>
    </subcellularLocation>
</comment>
<evidence type="ECO:0000313" key="12">
    <source>
        <dbReference type="Proteomes" id="UP000592216"/>
    </source>
</evidence>
<evidence type="ECO:0000256" key="6">
    <source>
        <dbReference type="ARBA" id="ARBA00023136"/>
    </source>
</evidence>
<dbReference type="InterPro" id="IPR003593">
    <property type="entry name" value="AAA+_ATPase"/>
</dbReference>
<dbReference type="GO" id="GO:0005886">
    <property type="term" value="C:plasma membrane"/>
    <property type="evidence" value="ECO:0007669"/>
    <property type="project" value="UniProtKB-SubCell"/>
</dbReference>
<dbReference type="RefSeq" id="WP_177157393.1">
    <property type="nucleotide sequence ID" value="NZ_JABCJE010000003.1"/>
</dbReference>
<name>A0A850Q5G5_9RHOB</name>
<dbReference type="Gene3D" id="3.40.50.300">
    <property type="entry name" value="P-loop containing nucleotide triphosphate hydrolases"/>
    <property type="match status" value="1"/>
</dbReference>
<evidence type="ECO:0000256" key="5">
    <source>
        <dbReference type="ARBA" id="ARBA00022989"/>
    </source>
</evidence>
<feature type="transmembrane region" description="Helical" evidence="8">
    <location>
        <begin position="246"/>
        <end position="266"/>
    </location>
</feature>
<evidence type="ECO:0000256" key="7">
    <source>
        <dbReference type="SAM" id="MobiDB-lite"/>
    </source>
</evidence>
<sequence>MSKAPIALTVTPGGKDAGKAKAVLPPDVTPPKKSANPILGIAQIATKWATKPKADPEGRAKARAELASVYAGYLGLNVPPRDVLDAMMRAGGADATQPKALAAGLQAAGLHTKIMTVGALTPAHWPAIAQMVSGQSILVLDQIGSEVVIYDTSCIDNRAYVPLTEFEPFFAGVLIRAEVTVEQIKKIHTPEQDASHWFWGEFPKFKRQIGEIALGSLIANILAVSVALFSLQVYDRVIPHQSEATLWVLAIGALVALGLEAMMKLARARLMDSAGRQIELNIQRMLMEKLLGMRSDRRGVSSSQLFGAMREFGAVREFFTAASIGSLADLPFILVFLLLVASIAGSVVWVLILGGVLMVIPGFFLQKKMIRLTRESQGASTRSARLLHETIFELDTVKTQRGEDRIRRLWGELTGLSSIKSSEQRRMATALTYWSQGIQQATYIAAVVTGTYLVFVGEFTVGSIIAVGILTSRTLAPLTQLAGTLARWSNVRGALDALDAIAEAEQDLAEGRTYLRRDKLEGRFEFRNVQFKYDRDGAPILDIRALAIGKGESVAVLGVNGSGKSTFLKLLSGLYAPTEGRIMIDGVDMGQIAPRDLRRNIGYLGQDVRLFAGTLRENLNLHQLERDDERLFEALDFAGLGPFVKGHHKGLDLEITDGGQGLSVGQRQSIGWARIWLQNPPIVLLDEPTASLDQTLEATLVSRLESWLQGRTTIVATHRLPILSLTKRTLIFQNGRMAVDGPREEVVAHLTANAAGKITR</sequence>
<feature type="region of interest" description="Disordered" evidence="7">
    <location>
        <begin position="1"/>
        <end position="31"/>
    </location>
</feature>
<reference evidence="11 12" key="1">
    <citation type="submission" date="2020-04" db="EMBL/GenBank/DDBJ databases">
        <title>Donghicola sp., a member of the Rhodobacteraceae family isolated from mangrove forest in Thailand.</title>
        <authorList>
            <person name="Charoenyingcharoen P."/>
            <person name="Yukphan P."/>
        </authorList>
    </citation>
    <scope>NUCLEOTIDE SEQUENCE [LARGE SCALE GENOMIC DNA]</scope>
    <source>
        <strain evidence="11 12">B5-SW-15</strain>
    </source>
</reference>
<dbReference type="InterPro" id="IPR003439">
    <property type="entry name" value="ABC_transporter-like_ATP-bd"/>
</dbReference>
<feature type="transmembrane region" description="Helical" evidence="8">
    <location>
        <begin position="443"/>
        <end position="470"/>
    </location>
</feature>
<feature type="transmembrane region" description="Helical" evidence="8">
    <location>
        <begin position="212"/>
        <end position="234"/>
    </location>
</feature>
<evidence type="ECO:0000259" key="9">
    <source>
        <dbReference type="PROSITE" id="PS50893"/>
    </source>
</evidence>
<evidence type="ECO:0000256" key="4">
    <source>
        <dbReference type="ARBA" id="ARBA00022840"/>
    </source>
</evidence>
<dbReference type="SMART" id="SM00382">
    <property type="entry name" value="AAA"/>
    <property type="match status" value="1"/>
</dbReference>
<evidence type="ECO:0000259" key="10">
    <source>
        <dbReference type="PROSITE" id="PS50929"/>
    </source>
</evidence>
<dbReference type="PANTHER" id="PTHR43394:SF1">
    <property type="entry name" value="ATP-BINDING CASSETTE SUB-FAMILY B MEMBER 10, MITOCHONDRIAL"/>
    <property type="match status" value="1"/>
</dbReference>
<feature type="domain" description="ABC transporter" evidence="9">
    <location>
        <begin position="524"/>
        <end position="759"/>
    </location>
</feature>
<keyword evidence="5 8" id="KW-1133">Transmembrane helix</keyword>
<evidence type="ECO:0000256" key="2">
    <source>
        <dbReference type="ARBA" id="ARBA00022692"/>
    </source>
</evidence>
<dbReference type="InterPro" id="IPR027417">
    <property type="entry name" value="P-loop_NTPase"/>
</dbReference>
<dbReference type="PROSITE" id="PS50893">
    <property type="entry name" value="ABC_TRANSPORTER_2"/>
    <property type="match status" value="1"/>
</dbReference>
<dbReference type="PANTHER" id="PTHR43394">
    <property type="entry name" value="ATP-DEPENDENT PERMEASE MDL1, MITOCHONDRIAL"/>
    <property type="match status" value="1"/>
</dbReference>
<keyword evidence="2 8" id="KW-0812">Transmembrane</keyword>
<dbReference type="GO" id="GO:0005524">
    <property type="term" value="F:ATP binding"/>
    <property type="evidence" value="ECO:0007669"/>
    <property type="project" value="UniProtKB-KW"/>
</dbReference>
<feature type="domain" description="ABC transmembrane type-1" evidence="10">
    <location>
        <begin position="212"/>
        <end position="490"/>
    </location>
</feature>
<dbReference type="Gene3D" id="1.20.1560.10">
    <property type="entry name" value="ABC transporter type 1, transmembrane domain"/>
    <property type="match status" value="1"/>
</dbReference>
<keyword evidence="3" id="KW-0547">Nucleotide-binding</keyword>
<evidence type="ECO:0000256" key="8">
    <source>
        <dbReference type="SAM" id="Phobius"/>
    </source>
</evidence>
<dbReference type="InterPro" id="IPR036640">
    <property type="entry name" value="ABC1_TM_sf"/>
</dbReference>
<dbReference type="SUPFAM" id="SSF90123">
    <property type="entry name" value="ABC transporter transmembrane region"/>
    <property type="match status" value="1"/>
</dbReference>
<protein>
    <submittedName>
        <fullName evidence="11">ATP-binding cassette domain-containing protein</fullName>
    </submittedName>
</protein>
<evidence type="ECO:0000313" key="11">
    <source>
        <dbReference type="EMBL" id="NVO23362.1"/>
    </source>
</evidence>
<dbReference type="EMBL" id="JABCJE010000003">
    <property type="protein sequence ID" value="NVO23362.1"/>
    <property type="molecule type" value="Genomic_DNA"/>
</dbReference>
<dbReference type="SUPFAM" id="SSF52540">
    <property type="entry name" value="P-loop containing nucleoside triphosphate hydrolases"/>
    <property type="match status" value="1"/>
</dbReference>
<evidence type="ECO:0000256" key="3">
    <source>
        <dbReference type="ARBA" id="ARBA00022741"/>
    </source>
</evidence>
<proteinExistence type="predicted"/>
<dbReference type="InterPro" id="IPR039421">
    <property type="entry name" value="Type_1_exporter"/>
</dbReference>
<dbReference type="GO" id="GO:0016887">
    <property type="term" value="F:ATP hydrolysis activity"/>
    <property type="evidence" value="ECO:0007669"/>
    <property type="project" value="InterPro"/>
</dbReference>
<dbReference type="GO" id="GO:0015421">
    <property type="term" value="F:ABC-type oligopeptide transporter activity"/>
    <property type="evidence" value="ECO:0007669"/>
    <property type="project" value="TreeGrafter"/>
</dbReference>
<keyword evidence="4 11" id="KW-0067">ATP-binding</keyword>
<dbReference type="AlphaFoldDB" id="A0A850Q5G5"/>
<feature type="transmembrane region" description="Helical" evidence="8">
    <location>
        <begin position="318"/>
        <end position="341"/>
    </location>
</feature>
<evidence type="ECO:0000256" key="1">
    <source>
        <dbReference type="ARBA" id="ARBA00004651"/>
    </source>
</evidence>
<accession>A0A850Q5G5</accession>
<feature type="transmembrane region" description="Helical" evidence="8">
    <location>
        <begin position="347"/>
        <end position="365"/>
    </location>
</feature>
<dbReference type="Pfam" id="PF00664">
    <property type="entry name" value="ABC_membrane"/>
    <property type="match status" value="1"/>
</dbReference>
<dbReference type="Proteomes" id="UP000592216">
    <property type="component" value="Unassembled WGS sequence"/>
</dbReference>
<dbReference type="InterPro" id="IPR011527">
    <property type="entry name" value="ABC1_TM_dom"/>
</dbReference>
<comment type="caution">
    <text evidence="11">The sequence shown here is derived from an EMBL/GenBank/DDBJ whole genome shotgun (WGS) entry which is preliminary data.</text>
</comment>
<gene>
    <name evidence="11" type="ORF">HJ536_08335</name>
</gene>
<dbReference type="Pfam" id="PF00005">
    <property type="entry name" value="ABC_tran"/>
    <property type="match status" value="1"/>
</dbReference>
<keyword evidence="6 8" id="KW-0472">Membrane</keyword>
<organism evidence="11 12">
    <name type="scientific">Donghicola mangrovi</name>
    <dbReference type="NCBI Taxonomy" id="2729614"/>
    <lineage>
        <taxon>Bacteria</taxon>
        <taxon>Pseudomonadati</taxon>
        <taxon>Pseudomonadota</taxon>
        <taxon>Alphaproteobacteria</taxon>
        <taxon>Rhodobacterales</taxon>
        <taxon>Roseobacteraceae</taxon>
        <taxon>Donghicola</taxon>
    </lineage>
</organism>
<dbReference type="PROSITE" id="PS50929">
    <property type="entry name" value="ABC_TM1F"/>
    <property type="match status" value="1"/>
</dbReference>